<reference evidence="2 3" key="1">
    <citation type="submission" date="2019-07" db="EMBL/GenBank/DDBJ databases">
        <authorList>
            <person name="Huq M.A."/>
        </authorList>
    </citation>
    <scope>NUCLEOTIDE SEQUENCE [LARGE SCALE GENOMIC DNA]</scope>
    <source>
        <strain evidence="2 3">MAH-19</strain>
    </source>
</reference>
<dbReference type="RefSeq" id="WP_144250823.1">
    <property type="nucleotide sequence ID" value="NZ_VLPK01000008.1"/>
</dbReference>
<feature type="transmembrane region" description="Helical" evidence="1">
    <location>
        <begin position="7"/>
        <end position="25"/>
    </location>
</feature>
<dbReference type="AlphaFoldDB" id="A0A556M7T1"/>
<keyword evidence="3" id="KW-1185">Reference proteome</keyword>
<name>A0A556M7T1_9SPHI</name>
<keyword evidence="1" id="KW-1133">Transmembrane helix</keyword>
<evidence type="ECO:0000313" key="2">
    <source>
        <dbReference type="EMBL" id="TSJ35949.1"/>
    </source>
</evidence>
<evidence type="ECO:0000256" key="1">
    <source>
        <dbReference type="SAM" id="Phobius"/>
    </source>
</evidence>
<gene>
    <name evidence="2" type="ORF">FO440_23820</name>
</gene>
<comment type="caution">
    <text evidence="2">The sequence shown here is derived from an EMBL/GenBank/DDBJ whole genome shotgun (WGS) entry which is preliminary data.</text>
</comment>
<organism evidence="2 3">
    <name type="scientific">Mucilaginibacter corticis</name>
    <dbReference type="NCBI Taxonomy" id="2597670"/>
    <lineage>
        <taxon>Bacteria</taxon>
        <taxon>Pseudomonadati</taxon>
        <taxon>Bacteroidota</taxon>
        <taxon>Sphingobacteriia</taxon>
        <taxon>Sphingobacteriales</taxon>
        <taxon>Sphingobacteriaceae</taxon>
        <taxon>Mucilaginibacter</taxon>
    </lineage>
</organism>
<dbReference type="Proteomes" id="UP000318733">
    <property type="component" value="Unassembled WGS sequence"/>
</dbReference>
<feature type="transmembrane region" description="Helical" evidence="1">
    <location>
        <begin position="31"/>
        <end position="52"/>
    </location>
</feature>
<protein>
    <submittedName>
        <fullName evidence="2">Uncharacterized protein</fullName>
    </submittedName>
</protein>
<keyword evidence="1" id="KW-0812">Transmembrane</keyword>
<dbReference type="EMBL" id="VLPK01000008">
    <property type="protein sequence ID" value="TSJ35949.1"/>
    <property type="molecule type" value="Genomic_DNA"/>
</dbReference>
<keyword evidence="1" id="KW-0472">Membrane</keyword>
<accession>A0A556M7T1</accession>
<evidence type="ECO:0000313" key="3">
    <source>
        <dbReference type="Proteomes" id="UP000318733"/>
    </source>
</evidence>
<sequence>MNNTIDVITTVIYLSVNLSVGFFVGRNRNCGWQIACSAAFLLPVLGLLLVYFSPKKETITARRLRHITLYDKGLIDEEELALLENAGNSYGH</sequence>
<proteinExistence type="predicted"/>